<dbReference type="AlphaFoldDB" id="A0A7U2QV51"/>
<organism evidence="4 5">
    <name type="scientific">Aspergillus flavus (strain ATCC 200026 / FGSC A1120 / IAM 13836 / NRRL 3357 / JCM 12722 / SRRC 167)</name>
    <dbReference type="NCBI Taxonomy" id="332952"/>
    <lineage>
        <taxon>Eukaryota</taxon>
        <taxon>Fungi</taxon>
        <taxon>Dikarya</taxon>
        <taxon>Ascomycota</taxon>
        <taxon>Pezizomycotina</taxon>
        <taxon>Eurotiomycetes</taxon>
        <taxon>Eurotiomycetidae</taxon>
        <taxon>Eurotiales</taxon>
        <taxon>Aspergillaceae</taxon>
        <taxon>Aspergillus</taxon>
        <taxon>Aspergillus subgen. Circumdati</taxon>
    </lineage>
</organism>
<dbReference type="SUPFAM" id="SSF48403">
    <property type="entry name" value="Ankyrin repeat"/>
    <property type="match status" value="2"/>
</dbReference>
<dbReference type="Pfam" id="PF12796">
    <property type="entry name" value="Ank_2"/>
    <property type="match status" value="4"/>
</dbReference>
<dbReference type="EMBL" id="CP044621">
    <property type="protein sequence ID" value="QRD83995.1"/>
    <property type="molecule type" value="Genomic_DNA"/>
</dbReference>
<dbReference type="Pfam" id="PF00023">
    <property type="entry name" value="Ank"/>
    <property type="match status" value="1"/>
</dbReference>
<dbReference type="InterPro" id="IPR036770">
    <property type="entry name" value="Ankyrin_rpt-contain_sf"/>
</dbReference>
<evidence type="ECO:0000313" key="5">
    <source>
        <dbReference type="Proteomes" id="UP000596276"/>
    </source>
</evidence>
<feature type="repeat" description="ANK" evidence="3">
    <location>
        <begin position="248"/>
        <end position="280"/>
    </location>
</feature>
<feature type="repeat" description="ANK" evidence="3">
    <location>
        <begin position="605"/>
        <end position="637"/>
    </location>
</feature>
<dbReference type="SMART" id="SM00248">
    <property type="entry name" value="ANK"/>
    <property type="match status" value="14"/>
</dbReference>
<dbReference type="PRINTS" id="PR01415">
    <property type="entry name" value="ANKYRIN"/>
</dbReference>
<keyword evidence="5" id="KW-1185">Reference proteome</keyword>
<keyword evidence="1" id="KW-0677">Repeat</keyword>
<dbReference type="PROSITE" id="PS50088">
    <property type="entry name" value="ANK_REPEAT"/>
    <property type="match status" value="5"/>
</dbReference>
<evidence type="ECO:0000256" key="1">
    <source>
        <dbReference type="ARBA" id="ARBA00022737"/>
    </source>
</evidence>
<name>A0A7U2QV51_ASPFN</name>
<feature type="repeat" description="ANK" evidence="3">
    <location>
        <begin position="163"/>
        <end position="195"/>
    </location>
</feature>
<gene>
    <name evidence="4" type="ORF">F9C07_2284718</name>
</gene>
<evidence type="ECO:0000313" key="4">
    <source>
        <dbReference type="EMBL" id="QRD83995.1"/>
    </source>
</evidence>
<dbReference type="Gene3D" id="1.25.40.20">
    <property type="entry name" value="Ankyrin repeat-containing domain"/>
    <property type="match status" value="7"/>
</dbReference>
<sequence length="733" mass="81156">MSFFGTIHGCQYFLNNLASHLDCCLIPRKQRSFAPNISQIPNLILPVTVRLKKNATMRSDYSAQDLDVILELAATVQKQYTDVPDQYKGILNDAKRLSDQLCETEDEDSGHPVGDQEKQRLDDIHKRCRDLLHELDAYLGQLDTTRTLSPQDEGGSVDLKTTTGETVLLLASKQGFREIVRFLLEQGVPIDPKDRAGRTPLHHAVAKDHKEVAKVILEAGGDIETTDLADHIPPMFAAPHGNDKENRSCHTPLITAIEADNEEMVKLLLEAGADPDHYTDYYTPLTSAARNHNMGIFTLLIDKVSNLDHQDEGGDTPLMHAAKWHNGVAELLVERGARLDVENRYGETAMSIASQRANKHLLTLLLERIPGQEYINAKGQGLLHFAAESDLGGGDEPMVRFLLAREGLTRDQKVADAQSGLHGAAWRGYTTILKILLEIDGVDVDGKDANGYTALWLAVRMGREDAIEILLDTYGANPEIHNGRMEWSAIHAAIIHNEPSTARMLLARGVNPNSRDRHGRTPLSGAVNIEWDICHDGIGSTMVPLLLETNGVDVNSQDNLGRTPLFWALLSAIYLVHSPEKVEMYEAGVQLLLEQGARVDIRDESGRTPIFYAAMVKRAALVQMFLAKGAEPDCIDADGRTPLSYAVEPFNVGWLVEYKGESEDEWDPAWSGDQLSKVVKALLAQGADPNRRDVKGLTPLSRAEKRLEEGNEVLILLRKASARVSGLWFKSRF</sequence>
<feature type="repeat" description="ANK" evidence="3">
    <location>
        <begin position="485"/>
        <end position="517"/>
    </location>
</feature>
<protein>
    <submittedName>
        <fullName evidence="4">Ankyrin repeat-containing domain protein</fullName>
    </submittedName>
</protein>
<evidence type="ECO:0000256" key="3">
    <source>
        <dbReference type="PROSITE-ProRule" id="PRU00023"/>
    </source>
</evidence>
<evidence type="ECO:0000256" key="2">
    <source>
        <dbReference type="ARBA" id="ARBA00023043"/>
    </source>
</evidence>
<proteinExistence type="predicted"/>
<keyword evidence="2 3" id="KW-0040">ANK repeat</keyword>
<dbReference type="VEuPathDB" id="FungiDB:F9C07_2284718"/>
<reference evidence="5" key="1">
    <citation type="journal article" date="2021" name="G3 (Bethesda)">
        <title>Chromosome assembled and annotated genome sequence of Aspergillus flavus NRRL 3357.</title>
        <authorList>
            <person name="Skerker J.M."/>
            <person name="Pianalto K.M."/>
            <person name="Mondo S.J."/>
            <person name="Yang K."/>
            <person name="Arkin A.P."/>
            <person name="Keller N.P."/>
            <person name="Grigoriev I.V."/>
            <person name="Louise Glass N.L."/>
        </authorList>
    </citation>
    <scope>NUCLEOTIDE SEQUENCE [LARGE SCALE GENOMIC DNA]</scope>
    <source>
        <strain evidence="5">ATCC 200026 / FGSC A1120 / IAM 13836 / NRRL 3357 / JCM 12722 / SRRC 167</strain>
    </source>
</reference>
<dbReference type="PROSITE" id="PS50297">
    <property type="entry name" value="ANK_REP_REGION"/>
    <property type="match status" value="4"/>
</dbReference>
<dbReference type="VEuPathDB" id="FungiDB:AFLA_004843"/>
<dbReference type="PANTHER" id="PTHR24178">
    <property type="entry name" value="MOLTING PROTEIN MLT-4"/>
    <property type="match status" value="1"/>
</dbReference>
<dbReference type="InterPro" id="IPR002110">
    <property type="entry name" value="Ankyrin_rpt"/>
</dbReference>
<accession>A0A7U2QV51</accession>
<dbReference type="Proteomes" id="UP000596276">
    <property type="component" value="Chromosome 5"/>
</dbReference>
<feature type="repeat" description="ANK" evidence="3">
    <location>
        <begin position="196"/>
        <end position="228"/>
    </location>
</feature>